<dbReference type="Gene3D" id="6.10.340.10">
    <property type="match status" value="1"/>
</dbReference>
<dbReference type="InterPro" id="IPR003660">
    <property type="entry name" value="HAMP_dom"/>
</dbReference>
<dbReference type="EMBL" id="LVJI01000019">
    <property type="protein sequence ID" value="OAB44910.1"/>
    <property type="molecule type" value="Genomic_DNA"/>
</dbReference>
<keyword evidence="4" id="KW-1003">Cell membrane</keyword>
<evidence type="ECO:0000256" key="9">
    <source>
        <dbReference type="ARBA" id="ARBA00022777"/>
    </source>
</evidence>
<evidence type="ECO:0000259" key="16">
    <source>
        <dbReference type="PROSITE" id="PS50885"/>
    </source>
</evidence>
<dbReference type="SMART" id="SM00387">
    <property type="entry name" value="HATPase_c"/>
    <property type="match status" value="1"/>
</dbReference>
<comment type="catalytic activity">
    <reaction evidence="1">
        <text>ATP + protein L-histidine = ADP + protein N-phospho-L-histidine.</text>
        <dbReference type="EC" id="2.7.13.3"/>
    </reaction>
</comment>
<dbReference type="InterPro" id="IPR005467">
    <property type="entry name" value="His_kinase_dom"/>
</dbReference>
<dbReference type="PANTHER" id="PTHR34220">
    <property type="entry name" value="SENSOR HISTIDINE KINASE YPDA"/>
    <property type="match status" value="1"/>
</dbReference>
<evidence type="ECO:0000256" key="5">
    <source>
        <dbReference type="ARBA" id="ARBA00022553"/>
    </source>
</evidence>
<evidence type="ECO:0000256" key="7">
    <source>
        <dbReference type="ARBA" id="ARBA00022692"/>
    </source>
</evidence>
<sequence length="602" mass="68194">MARRFRSIHSRLFFLFLTCMTTILIIVSFLYYSRSLDIIHSKISDIAQKNISQTAGLFDLMLEGYNSVTKSLNGNYELTRLLQETTNNPAVSVINERTITNIIGATFFSRKEIVGIHIITNAGKVYSYERQFGGVIDINYEQKEWYLKLKASSGNMVWLGFYPSSPVNRMQQDTVFVFGRQLYDLTAYKSIGMMIIETNPAPITEALSNVSISPNTRAFITGKDDHIIAKGEQEGEFPVLNNLPKPSNGHKIIVDDESDQLIVAAKTSLADWTIYGITPKSDLNAEINQTRLYLAIVIIALIIVSTVLASLVSRTIASPLKLLIREMKKVELGNFSGSVNVNSFDEINSLVSSFNRMVHRMDELIERITLSSVSEKNAQLQALQSQVNPHFLYNTLDMIYWMLDEKENERLSRVILSLSQMFRYSSNWGEASQTTLGQELEQIRHYLTIIEIRLDGRLETEINVSEEWLDVILPKVTIQPIIENAVKYGLEPLGTPCKLQVFAEQHGHELHISITDHGLGMDEETLRQVRESLGMNANVAIESIDQPRRGIGLHNVHARINMMFGEAYGIRVESHRGQGTTVTVVIPIPLQRRHADEYSHRR</sequence>
<dbReference type="InterPro" id="IPR004358">
    <property type="entry name" value="Sig_transdc_His_kin-like_C"/>
</dbReference>
<feature type="domain" description="Histidine kinase" evidence="15">
    <location>
        <begin position="478"/>
        <end position="590"/>
    </location>
</feature>
<evidence type="ECO:0000256" key="4">
    <source>
        <dbReference type="ARBA" id="ARBA00022475"/>
    </source>
</evidence>
<name>A0A168MPG8_9BACL</name>
<keyword evidence="12" id="KW-0902">Two-component regulatory system</keyword>
<dbReference type="Pfam" id="PF00672">
    <property type="entry name" value="HAMP"/>
    <property type="match status" value="1"/>
</dbReference>
<evidence type="ECO:0000256" key="14">
    <source>
        <dbReference type="SAM" id="Phobius"/>
    </source>
</evidence>
<dbReference type="Pfam" id="PF02518">
    <property type="entry name" value="HATPase_c"/>
    <property type="match status" value="1"/>
</dbReference>
<keyword evidence="6" id="KW-0808">Transferase</keyword>
<feature type="transmembrane region" description="Helical" evidence="14">
    <location>
        <begin position="12"/>
        <end position="32"/>
    </location>
</feature>
<keyword evidence="13 14" id="KW-0472">Membrane</keyword>
<dbReference type="Proteomes" id="UP000077355">
    <property type="component" value="Unassembled WGS sequence"/>
</dbReference>
<keyword evidence="9 17" id="KW-0418">Kinase</keyword>
<keyword evidence="5" id="KW-0597">Phosphoprotein</keyword>
<evidence type="ECO:0000256" key="2">
    <source>
        <dbReference type="ARBA" id="ARBA00004651"/>
    </source>
</evidence>
<protein>
    <recommendedName>
        <fullName evidence="3">histidine kinase</fullName>
        <ecNumber evidence="3">2.7.13.3</ecNumber>
    </recommendedName>
</protein>
<dbReference type="EC" id="2.7.13.3" evidence="3"/>
<dbReference type="PROSITE" id="PS50885">
    <property type="entry name" value="HAMP"/>
    <property type="match status" value="1"/>
</dbReference>
<gene>
    <name evidence="17" type="ORF">PBAT_15135</name>
</gene>
<keyword evidence="8" id="KW-0547">Nucleotide-binding</keyword>
<dbReference type="OrthoDB" id="9776552at2"/>
<dbReference type="GO" id="GO:0005886">
    <property type="term" value="C:plasma membrane"/>
    <property type="evidence" value="ECO:0007669"/>
    <property type="project" value="UniProtKB-SubCell"/>
</dbReference>
<evidence type="ECO:0000256" key="13">
    <source>
        <dbReference type="ARBA" id="ARBA00023136"/>
    </source>
</evidence>
<feature type="domain" description="HAMP" evidence="16">
    <location>
        <begin position="314"/>
        <end position="366"/>
    </location>
</feature>
<evidence type="ECO:0000256" key="8">
    <source>
        <dbReference type="ARBA" id="ARBA00022741"/>
    </source>
</evidence>
<dbReference type="AlphaFoldDB" id="A0A168MPG8"/>
<keyword evidence="7 14" id="KW-0812">Transmembrane</keyword>
<organism evidence="17 18">
    <name type="scientific">Paenibacillus antarcticus</name>
    <dbReference type="NCBI Taxonomy" id="253703"/>
    <lineage>
        <taxon>Bacteria</taxon>
        <taxon>Bacillati</taxon>
        <taxon>Bacillota</taxon>
        <taxon>Bacilli</taxon>
        <taxon>Bacillales</taxon>
        <taxon>Paenibacillaceae</taxon>
        <taxon>Paenibacillus</taxon>
    </lineage>
</organism>
<dbReference type="PROSITE" id="PS50109">
    <property type="entry name" value="HIS_KIN"/>
    <property type="match status" value="1"/>
</dbReference>
<evidence type="ECO:0000313" key="18">
    <source>
        <dbReference type="Proteomes" id="UP000077355"/>
    </source>
</evidence>
<reference evidence="17 18" key="1">
    <citation type="submission" date="2016-03" db="EMBL/GenBank/DDBJ databases">
        <title>Draft genome sequence of Paenibacillus antarcticus CECT 5836.</title>
        <authorList>
            <person name="Shin S.-K."/>
            <person name="Yi H."/>
        </authorList>
    </citation>
    <scope>NUCLEOTIDE SEQUENCE [LARGE SCALE GENOMIC DNA]</scope>
    <source>
        <strain evidence="17 18">CECT 5836</strain>
    </source>
</reference>
<dbReference type="RefSeq" id="WP_068650801.1">
    <property type="nucleotide sequence ID" value="NZ_CP043611.1"/>
</dbReference>
<keyword evidence="10" id="KW-0067">ATP-binding</keyword>
<proteinExistence type="predicted"/>
<dbReference type="PANTHER" id="PTHR34220:SF7">
    <property type="entry name" value="SENSOR HISTIDINE KINASE YPDA"/>
    <property type="match status" value="1"/>
</dbReference>
<dbReference type="SMART" id="SM00304">
    <property type="entry name" value="HAMP"/>
    <property type="match status" value="1"/>
</dbReference>
<dbReference type="PRINTS" id="PR00344">
    <property type="entry name" value="BCTRLSENSOR"/>
</dbReference>
<dbReference type="InterPro" id="IPR003594">
    <property type="entry name" value="HATPase_dom"/>
</dbReference>
<keyword evidence="11 14" id="KW-1133">Transmembrane helix</keyword>
<feature type="transmembrane region" description="Helical" evidence="14">
    <location>
        <begin position="292"/>
        <end position="312"/>
    </location>
</feature>
<evidence type="ECO:0000256" key="10">
    <source>
        <dbReference type="ARBA" id="ARBA00022840"/>
    </source>
</evidence>
<evidence type="ECO:0000313" key="17">
    <source>
        <dbReference type="EMBL" id="OAB44910.1"/>
    </source>
</evidence>
<evidence type="ECO:0000256" key="1">
    <source>
        <dbReference type="ARBA" id="ARBA00000085"/>
    </source>
</evidence>
<dbReference type="GO" id="GO:0000155">
    <property type="term" value="F:phosphorelay sensor kinase activity"/>
    <property type="evidence" value="ECO:0007669"/>
    <property type="project" value="InterPro"/>
</dbReference>
<comment type="subcellular location">
    <subcellularLocation>
        <location evidence="2">Cell membrane</location>
        <topology evidence="2">Multi-pass membrane protein</topology>
    </subcellularLocation>
</comment>
<evidence type="ECO:0000259" key="15">
    <source>
        <dbReference type="PROSITE" id="PS50109"/>
    </source>
</evidence>
<dbReference type="SUPFAM" id="SSF55874">
    <property type="entry name" value="ATPase domain of HSP90 chaperone/DNA topoisomerase II/histidine kinase"/>
    <property type="match status" value="1"/>
</dbReference>
<dbReference type="SUPFAM" id="SSF158472">
    <property type="entry name" value="HAMP domain-like"/>
    <property type="match status" value="1"/>
</dbReference>
<comment type="caution">
    <text evidence="17">The sequence shown here is derived from an EMBL/GenBank/DDBJ whole genome shotgun (WGS) entry which is preliminary data.</text>
</comment>
<dbReference type="InterPro" id="IPR050640">
    <property type="entry name" value="Bact_2-comp_sensor_kinase"/>
</dbReference>
<evidence type="ECO:0000256" key="12">
    <source>
        <dbReference type="ARBA" id="ARBA00023012"/>
    </source>
</evidence>
<evidence type="ECO:0000256" key="11">
    <source>
        <dbReference type="ARBA" id="ARBA00022989"/>
    </source>
</evidence>
<dbReference type="InterPro" id="IPR010559">
    <property type="entry name" value="Sig_transdc_His_kin_internal"/>
</dbReference>
<accession>A0A168MPG8</accession>
<evidence type="ECO:0000256" key="6">
    <source>
        <dbReference type="ARBA" id="ARBA00022679"/>
    </source>
</evidence>
<dbReference type="Gene3D" id="3.30.565.10">
    <property type="entry name" value="Histidine kinase-like ATPase, C-terminal domain"/>
    <property type="match status" value="1"/>
</dbReference>
<dbReference type="CDD" id="cd06225">
    <property type="entry name" value="HAMP"/>
    <property type="match status" value="1"/>
</dbReference>
<dbReference type="InterPro" id="IPR033479">
    <property type="entry name" value="dCache_1"/>
</dbReference>
<evidence type="ECO:0000256" key="3">
    <source>
        <dbReference type="ARBA" id="ARBA00012438"/>
    </source>
</evidence>
<dbReference type="InterPro" id="IPR036890">
    <property type="entry name" value="HATPase_C_sf"/>
</dbReference>
<keyword evidence="18" id="KW-1185">Reference proteome</keyword>
<dbReference type="Pfam" id="PF06580">
    <property type="entry name" value="His_kinase"/>
    <property type="match status" value="1"/>
</dbReference>
<dbReference type="Pfam" id="PF02743">
    <property type="entry name" value="dCache_1"/>
    <property type="match status" value="1"/>
</dbReference>
<dbReference type="GO" id="GO:0005524">
    <property type="term" value="F:ATP binding"/>
    <property type="evidence" value="ECO:0007669"/>
    <property type="project" value="UniProtKB-KW"/>
</dbReference>